<dbReference type="InterPro" id="IPR029001">
    <property type="entry name" value="ITPase-like_fam"/>
</dbReference>
<dbReference type="EMBL" id="UINC01033087">
    <property type="protein sequence ID" value="SVB21803.1"/>
    <property type="molecule type" value="Genomic_DNA"/>
</dbReference>
<protein>
    <recommendedName>
        <fullName evidence="2">Septum formation protein Maf</fullName>
    </recommendedName>
</protein>
<evidence type="ECO:0008006" key="2">
    <source>
        <dbReference type="Google" id="ProtNLM"/>
    </source>
</evidence>
<evidence type="ECO:0000313" key="1">
    <source>
        <dbReference type="EMBL" id="SVB21803.1"/>
    </source>
</evidence>
<accession>A0A382C935</accession>
<dbReference type="SUPFAM" id="SSF52972">
    <property type="entry name" value="ITPase-like"/>
    <property type="match status" value="1"/>
</dbReference>
<gene>
    <name evidence="1" type="ORF">METZ01_LOCUS174657</name>
</gene>
<organism evidence="1">
    <name type="scientific">marine metagenome</name>
    <dbReference type="NCBI Taxonomy" id="408172"/>
    <lineage>
        <taxon>unclassified sequences</taxon>
        <taxon>metagenomes</taxon>
        <taxon>ecological metagenomes</taxon>
    </lineage>
</organism>
<dbReference type="AlphaFoldDB" id="A0A382C935"/>
<sequence>VSKGTLVLASASPRRVALLKQVGLPFEQI</sequence>
<dbReference type="Gene3D" id="3.90.950.10">
    <property type="match status" value="1"/>
</dbReference>
<reference evidence="1" key="1">
    <citation type="submission" date="2018-05" db="EMBL/GenBank/DDBJ databases">
        <authorList>
            <person name="Lanie J.A."/>
            <person name="Ng W.-L."/>
            <person name="Kazmierczak K.M."/>
            <person name="Andrzejewski T.M."/>
            <person name="Davidsen T.M."/>
            <person name="Wayne K.J."/>
            <person name="Tettelin H."/>
            <person name="Glass J.I."/>
            <person name="Rusch D."/>
            <person name="Podicherti R."/>
            <person name="Tsui H.-C.T."/>
            <person name="Winkler M.E."/>
        </authorList>
    </citation>
    <scope>NUCLEOTIDE SEQUENCE</scope>
</reference>
<proteinExistence type="predicted"/>
<feature type="non-terminal residue" evidence="1">
    <location>
        <position position="1"/>
    </location>
</feature>
<feature type="non-terminal residue" evidence="1">
    <location>
        <position position="29"/>
    </location>
</feature>
<name>A0A382C935_9ZZZZ</name>